<dbReference type="InterPro" id="IPR011992">
    <property type="entry name" value="EF-hand-dom_pair"/>
</dbReference>
<evidence type="ECO:0000259" key="4">
    <source>
        <dbReference type="PROSITE" id="PS50222"/>
    </source>
</evidence>
<gene>
    <name evidence="5" type="ORF">CYCCA115_LOCUS10591</name>
</gene>
<reference evidence="5" key="1">
    <citation type="submission" date="2023-08" db="EMBL/GenBank/DDBJ databases">
        <authorList>
            <person name="Audoor S."/>
            <person name="Bilcke G."/>
        </authorList>
    </citation>
    <scope>NUCLEOTIDE SEQUENCE</scope>
</reference>
<dbReference type="GO" id="GO:0005509">
    <property type="term" value="F:calcium ion binding"/>
    <property type="evidence" value="ECO:0007669"/>
    <property type="project" value="InterPro"/>
</dbReference>
<keyword evidence="3" id="KW-0732">Signal</keyword>
<feature type="domain" description="EF-hand" evidence="4">
    <location>
        <begin position="653"/>
        <end position="688"/>
    </location>
</feature>
<evidence type="ECO:0000313" key="5">
    <source>
        <dbReference type="EMBL" id="CAJ1946448.1"/>
    </source>
</evidence>
<dbReference type="EMBL" id="CAKOGP040001669">
    <property type="protein sequence ID" value="CAJ1946448.1"/>
    <property type="molecule type" value="Genomic_DNA"/>
</dbReference>
<keyword evidence="2" id="KW-0472">Membrane</keyword>
<dbReference type="PROSITE" id="PS50222">
    <property type="entry name" value="EF_HAND_2"/>
    <property type="match status" value="2"/>
</dbReference>
<keyword evidence="6" id="KW-1185">Reference proteome</keyword>
<comment type="caution">
    <text evidence="5">The sequence shown here is derived from an EMBL/GenBank/DDBJ whole genome shotgun (WGS) entry which is preliminary data.</text>
</comment>
<accession>A0AAD2CZE7</accession>
<protein>
    <recommendedName>
        <fullName evidence="4">EF-hand domain-containing protein</fullName>
    </recommendedName>
</protein>
<feature type="signal peptide" evidence="3">
    <location>
        <begin position="1"/>
        <end position="19"/>
    </location>
</feature>
<sequence>MKFLAAVFLVANLFVPGIPVPISSSNTRRLLSKLEDDGWAGILHSCSEMEYETSLVVDEHVFVVSTPVMIDKSGNSDCPSVAMEQSDYYARPNRNNVGIRSVNVHNFTLTKDLPRLSLGTFPLLEIANAFHSARAKVSSYPDRMKSYNFIMQNCGDFPAHMLTLLNVNFDHEMVRYIAKRLTETHRTFAGNVRTSPNAVSLVNDKSTIDGLTDLQLLELVVESKVKHLYDSSTRPLSDIYNDPSHGHRRRVLSRVENEAIADRRRLASVDCGQWYSSRCLAESDIRYDSAASNAIADQNPAWKKFEGFYEGTATAYGPDGRVIEPSFREEGATTFAANQMPYSQAPFKMFINITLTGSRIYEQMTSVFPPPPQAFCTLPVPGGMHNVLLPGECGWSGTSGFYERFGTSTFEKDGSVSMLPFGSTMLGSSLDRKSYVSLPAGESNHFSSYLEGGVLVQYASACLDAECSQLSTTIDQYDTSTPEGEEYEFVASTRIFATRMASSRQFRDAVEAAYLEYDVPSDQRPSEDGCLSGYCPDESDWCEYDPECAVSPYQEPEAYVLAGAVVGIVVAITVVIFLALFALHRRQMKQKEAVVRTMFANRVAEGITITGSSDILSPDQLVAKFNKIDKDKGGTLEKGELWTFLESGKVGSMSRSDFDLLFSVIDIDKSGNVDFNEFVAFYSHATANMS</sequence>
<dbReference type="PROSITE" id="PS00018">
    <property type="entry name" value="EF_HAND_1"/>
    <property type="match status" value="2"/>
</dbReference>
<dbReference type="Pfam" id="PF13499">
    <property type="entry name" value="EF-hand_7"/>
    <property type="match status" value="1"/>
</dbReference>
<dbReference type="AlphaFoldDB" id="A0AAD2CZE7"/>
<feature type="domain" description="EF-hand" evidence="4">
    <location>
        <begin position="616"/>
        <end position="651"/>
    </location>
</feature>
<dbReference type="SUPFAM" id="SSF47473">
    <property type="entry name" value="EF-hand"/>
    <property type="match status" value="1"/>
</dbReference>
<evidence type="ECO:0000256" key="3">
    <source>
        <dbReference type="SAM" id="SignalP"/>
    </source>
</evidence>
<keyword evidence="2" id="KW-1133">Transmembrane helix</keyword>
<evidence type="ECO:0000256" key="1">
    <source>
        <dbReference type="ARBA" id="ARBA00022837"/>
    </source>
</evidence>
<evidence type="ECO:0000313" key="6">
    <source>
        <dbReference type="Proteomes" id="UP001295423"/>
    </source>
</evidence>
<feature type="transmembrane region" description="Helical" evidence="2">
    <location>
        <begin position="558"/>
        <end position="583"/>
    </location>
</feature>
<keyword evidence="2" id="KW-0812">Transmembrane</keyword>
<name>A0AAD2CZE7_9STRA</name>
<dbReference type="SMART" id="SM00054">
    <property type="entry name" value="EFh"/>
    <property type="match status" value="2"/>
</dbReference>
<dbReference type="InterPro" id="IPR002048">
    <property type="entry name" value="EF_hand_dom"/>
</dbReference>
<evidence type="ECO:0000256" key="2">
    <source>
        <dbReference type="SAM" id="Phobius"/>
    </source>
</evidence>
<organism evidence="5 6">
    <name type="scientific">Cylindrotheca closterium</name>
    <dbReference type="NCBI Taxonomy" id="2856"/>
    <lineage>
        <taxon>Eukaryota</taxon>
        <taxon>Sar</taxon>
        <taxon>Stramenopiles</taxon>
        <taxon>Ochrophyta</taxon>
        <taxon>Bacillariophyta</taxon>
        <taxon>Bacillariophyceae</taxon>
        <taxon>Bacillariophycidae</taxon>
        <taxon>Bacillariales</taxon>
        <taxon>Bacillariaceae</taxon>
        <taxon>Cylindrotheca</taxon>
    </lineage>
</organism>
<dbReference type="Gene3D" id="1.10.238.10">
    <property type="entry name" value="EF-hand"/>
    <property type="match status" value="1"/>
</dbReference>
<dbReference type="InterPro" id="IPR018247">
    <property type="entry name" value="EF_Hand_1_Ca_BS"/>
</dbReference>
<keyword evidence="1" id="KW-0106">Calcium</keyword>
<feature type="chain" id="PRO_5042239452" description="EF-hand domain-containing protein" evidence="3">
    <location>
        <begin position="20"/>
        <end position="690"/>
    </location>
</feature>
<dbReference type="Proteomes" id="UP001295423">
    <property type="component" value="Unassembled WGS sequence"/>
</dbReference>
<dbReference type="CDD" id="cd00051">
    <property type="entry name" value="EFh"/>
    <property type="match status" value="1"/>
</dbReference>
<proteinExistence type="predicted"/>